<gene>
    <name evidence="8" type="ORF">SAY86_024636</name>
</gene>
<dbReference type="InterPro" id="IPR006458">
    <property type="entry name" value="Ovate_C"/>
</dbReference>
<dbReference type="NCBIfam" id="TIGR01568">
    <property type="entry name" value="A_thal_3678"/>
    <property type="match status" value="1"/>
</dbReference>
<dbReference type="AlphaFoldDB" id="A0AAN7M5V4"/>
<evidence type="ECO:0000256" key="5">
    <source>
        <dbReference type="ARBA" id="ARBA00023242"/>
    </source>
</evidence>
<evidence type="ECO:0000313" key="9">
    <source>
        <dbReference type="Proteomes" id="UP001346149"/>
    </source>
</evidence>
<proteinExistence type="predicted"/>
<organism evidence="8 9">
    <name type="scientific">Trapa natans</name>
    <name type="common">Water chestnut</name>
    <dbReference type="NCBI Taxonomy" id="22666"/>
    <lineage>
        <taxon>Eukaryota</taxon>
        <taxon>Viridiplantae</taxon>
        <taxon>Streptophyta</taxon>
        <taxon>Embryophyta</taxon>
        <taxon>Tracheophyta</taxon>
        <taxon>Spermatophyta</taxon>
        <taxon>Magnoliopsida</taxon>
        <taxon>eudicotyledons</taxon>
        <taxon>Gunneridae</taxon>
        <taxon>Pentapetalae</taxon>
        <taxon>rosids</taxon>
        <taxon>malvids</taxon>
        <taxon>Myrtales</taxon>
        <taxon>Lythraceae</taxon>
        <taxon>Trapa</taxon>
    </lineage>
</organism>
<dbReference type="PROSITE" id="PS51754">
    <property type="entry name" value="OVATE"/>
    <property type="match status" value="1"/>
</dbReference>
<comment type="caution">
    <text evidence="8">The sequence shown here is derived from an EMBL/GenBank/DDBJ whole genome shotgun (WGS) entry which is preliminary data.</text>
</comment>
<keyword evidence="2 6" id="KW-0678">Repressor</keyword>
<sequence length="263" mass="28714">MRLPLSKNSITAAAAVLARLSSCPWQAHCHRPKTLSFHSAVASLEENEEKEESIETVIRGAKSEGRVLFEPLGRTRSLVAVEELSDELDRPVHGELMEEEKGVTLYMVVESTDPYRDFRASMEEMVGAGQALEGLLRCFLSVNDRTNHPYILRAFVDLLLSSGHSHRRTRRSVQALTVGGDGGSSYSCCHNCDKKRGSSSEADINVNGELYSTTSSSPCSPLSFYTSSSSSCCYSSSGGGKKQPLPRSMDLWTSSFSSDVLDS</sequence>
<evidence type="ECO:0000256" key="1">
    <source>
        <dbReference type="ARBA" id="ARBA00004123"/>
    </source>
</evidence>
<keyword evidence="4 6" id="KW-0804">Transcription</keyword>
<evidence type="ECO:0000256" key="4">
    <source>
        <dbReference type="ARBA" id="ARBA00023163"/>
    </source>
</evidence>
<keyword evidence="3 6" id="KW-0805">Transcription regulation</keyword>
<dbReference type="EMBL" id="JAXQNO010000004">
    <property type="protein sequence ID" value="KAK4799271.1"/>
    <property type="molecule type" value="Genomic_DNA"/>
</dbReference>
<dbReference type="InterPro" id="IPR038933">
    <property type="entry name" value="Ovate"/>
</dbReference>
<dbReference type="Pfam" id="PF04844">
    <property type="entry name" value="Ovate"/>
    <property type="match status" value="1"/>
</dbReference>
<protein>
    <recommendedName>
        <fullName evidence="6">Transcription repressor</fullName>
    </recommendedName>
    <alternativeName>
        <fullName evidence="6">Ovate family protein</fullName>
    </alternativeName>
</protein>
<keyword evidence="9" id="KW-1185">Reference proteome</keyword>
<evidence type="ECO:0000256" key="3">
    <source>
        <dbReference type="ARBA" id="ARBA00023015"/>
    </source>
</evidence>
<evidence type="ECO:0000259" key="7">
    <source>
        <dbReference type="PROSITE" id="PS51754"/>
    </source>
</evidence>
<dbReference type="GO" id="GO:0005634">
    <property type="term" value="C:nucleus"/>
    <property type="evidence" value="ECO:0007669"/>
    <property type="project" value="UniProtKB-SubCell"/>
</dbReference>
<name>A0AAN7M5V4_TRANT</name>
<evidence type="ECO:0000256" key="6">
    <source>
        <dbReference type="RuleBase" id="RU367028"/>
    </source>
</evidence>
<comment type="function">
    <text evidence="6">Transcriptional repressor that regulates multiple aspects of plant growth and development.</text>
</comment>
<accession>A0AAN7M5V4</accession>
<feature type="domain" description="OVATE" evidence="7">
    <location>
        <begin position="107"/>
        <end position="161"/>
    </location>
</feature>
<dbReference type="Proteomes" id="UP001346149">
    <property type="component" value="Unassembled WGS sequence"/>
</dbReference>
<evidence type="ECO:0000256" key="2">
    <source>
        <dbReference type="ARBA" id="ARBA00022491"/>
    </source>
</evidence>
<dbReference type="PANTHER" id="PTHR33057:SF98">
    <property type="entry name" value="TRANSCRIPTION REPRESSOR OFP18"/>
    <property type="match status" value="1"/>
</dbReference>
<dbReference type="PANTHER" id="PTHR33057">
    <property type="entry name" value="TRANSCRIPTION REPRESSOR OFP7-RELATED"/>
    <property type="match status" value="1"/>
</dbReference>
<dbReference type="GO" id="GO:0045892">
    <property type="term" value="P:negative regulation of DNA-templated transcription"/>
    <property type="evidence" value="ECO:0007669"/>
    <property type="project" value="UniProtKB-UniRule"/>
</dbReference>
<evidence type="ECO:0000313" key="8">
    <source>
        <dbReference type="EMBL" id="KAK4799271.1"/>
    </source>
</evidence>
<reference evidence="8 9" key="1">
    <citation type="journal article" date="2023" name="Hortic Res">
        <title>Pangenome of water caltrop reveals structural variations and asymmetric subgenome divergence after allopolyploidization.</title>
        <authorList>
            <person name="Zhang X."/>
            <person name="Chen Y."/>
            <person name="Wang L."/>
            <person name="Yuan Y."/>
            <person name="Fang M."/>
            <person name="Shi L."/>
            <person name="Lu R."/>
            <person name="Comes H.P."/>
            <person name="Ma Y."/>
            <person name="Chen Y."/>
            <person name="Huang G."/>
            <person name="Zhou Y."/>
            <person name="Zheng Z."/>
            <person name="Qiu Y."/>
        </authorList>
    </citation>
    <scope>NUCLEOTIDE SEQUENCE [LARGE SCALE GENOMIC DNA]</scope>
    <source>
        <strain evidence="8">F231</strain>
    </source>
</reference>
<comment type="subcellular location">
    <subcellularLocation>
        <location evidence="1 6">Nucleus</location>
    </subcellularLocation>
</comment>
<keyword evidence="5 6" id="KW-0539">Nucleus</keyword>